<evidence type="ECO:0000313" key="2">
    <source>
        <dbReference type="EMBL" id="PAV76788.1"/>
    </source>
</evidence>
<dbReference type="STRING" id="2018661.A0A2A2KSA0"/>
<reference evidence="2 3" key="1">
    <citation type="journal article" date="2017" name="Curr. Biol.">
        <title>Genome architecture and evolution of a unichromosomal asexual nematode.</title>
        <authorList>
            <person name="Fradin H."/>
            <person name="Zegar C."/>
            <person name="Gutwein M."/>
            <person name="Lucas J."/>
            <person name="Kovtun M."/>
            <person name="Corcoran D."/>
            <person name="Baugh L.R."/>
            <person name="Kiontke K."/>
            <person name="Gunsalus K."/>
            <person name="Fitch D.H."/>
            <person name="Piano F."/>
        </authorList>
    </citation>
    <scope>NUCLEOTIDE SEQUENCE [LARGE SCALE GENOMIC DNA]</scope>
    <source>
        <strain evidence="2">PF1309</strain>
    </source>
</reference>
<dbReference type="Proteomes" id="UP000218231">
    <property type="component" value="Unassembled WGS sequence"/>
</dbReference>
<keyword evidence="3" id="KW-1185">Reference proteome</keyword>
<comment type="caution">
    <text evidence="2">The sequence shown here is derived from an EMBL/GenBank/DDBJ whole genome shotgun (WGS) entry which is preliminary data.</text>
</comment>
<proteinExistence type="predicted"/>
<sequence length="104" mass="12021">MFIRLSLGISALLLAFVVAASDSLIALSRQPQVAEEELFKPNEAKRFYSWEDAKRSYEPEDFKDLGVKRKQFYAWAGKRAAIDTLNDSNEVQKRKQFYAWAGRK</sequence>
<evidence type="ECO:0008006" key="4">
    <source>
        <dbReference type="Google" id="ProtNLM"/>
    </source>
</evidence>
<keyword evidence="1" id="KW-0732">Signal</keyword>
<evidence type="ECO:0000313" key="3">
    <source>
        <dbReference type="Proteomes" id="UP000218231"/>
    </source>
</evidence>
<feature type="signal peptide" evidence="1">
    <location>
        <begin position="1"/>
        <end position="19"/>
    </location>
</feature>
<dbReference type="OrthoDB" id="5871243at2759"/>
<accession>A0A2A2KSA0</accession>
<dbReference type="AlphaFoldDB" id="A0A2A2KSA0"/>
<gene>
    <name evidence="2" type="ORF">WR25_25929</name>
</gene>
<protein>
    <recommendedName>
        <fullName evidence="4">RxLR effector protein</fullName>
    </recommendedName>
</protein>
<evidence type="ECO:0000256" key="1">
    <source>
        <dbReference type="SAM" id="SignalP"/>
    </source>
</evidence>
<dbReference type="EMBL" id="LIAE01007805">
    <property type="protein sequence ID" value="PAV76788.1"/>
    <property type="molecule type" value="Genomic_DNA"/>
</dbReference>
<feature type="chain" id="PRO_5012878125" description="RxLR effector protein" evidence="1">
    <location>
        <begin position="20"/>
        <end position="104"/>
    </location>
</feature>
<name>A0A2A2KSA0_9BILA</name>
<organism evidence="2 3">
    <name type="scientific">Diploscapter pachys</name>
    <dbReference type="NCBI Taxonomy" id="2018661"/>
    <lineage>
        <taxon>Eukaryota</taxon>
        <taxon>Metazoa</taxon>
        <taxon>Ecdysozoa</taxon>
        <taxon>Nematoda</taxon>
        <taxon>Chromadorea</taxon>
        <taxon>Rhabditida</taxon>
        <taxon>Rhabditina</taxon>
        <taxon>Rhabditomorpha</taxon>
        <taxon>Rhabditoidea</taxon>
        <taxon>Rhabditidae</taxon>
        <taxon>Diploscapter</taxon>
    </lineage>
</organism>